<dbReference type="Pfam" id="PF01497">
    <property type="entry name" value="Peripla_BP_2"/>
    <property type="match status" value="1"/>
</dbReference>
<keyword evidence="4" id="KW-0406">Ion transport</keyword>
<comment type="similarity">
    <text evidence="2">Belongs to the bacterial solute-binding protein 8 family.</text>
</comment>
<evidence type="ECO:0000259" key="6">
    <source>
        <dbReference type="PROSITE" id="PS50983"/>
    </source>
</evidence>
<dbReference type="GO" id="GO:0030288">
    <property type="term" value="C:outer membrane-bounded periplasmic space"/>
    <property type="evidence" value="ECO:0007669"/>
    <property type="project" value="TreeGrafter"/>
</dbReference>
<dbReference type="PRINTS" id="PR01715">
    <property type="entry name" value="FERRIBNDNGPP"/>
</dbReference>
<gene>
    <name evidence="7" type="ORF">NG42_16330</name>
    <name evidence="8" type="ORF">NG43_15200</name>
</gene>
<evidence type="ECO:0000313" key="10">
    <source>
        <dbReference type="Proteomes" id="UP000037088"/>
    </source>
</evidence>
<dbReference type="CDD" id="cd01146">
    <property type="entry name" value="FhuD"/>
    <property type="match status" value="1"/>
</dbReference>
<protein>
    <submittedName>
        <fullName evidence="8">Iron-hydroxamate transporter substrate-binding subunit</fullName>
    </submittedName>
</protein>
<dbReference type="InterPro" id="IPR051313">
    <property type="entry name" value="Bact_iron-sidero_bind"/>
</dbReference>
<dbReference type="STRING" id="1560201.NG42_16330"/>
<accession>A0A0L7T8J5</accession>
<evidence type="ECO:0000256" key="1">
    <source>
        <dbReference type="ARBA" id="ARBA00004196"/>
    </source>
</evidence>
<dbReference type="AlphaFoldDB" id="A0A0L7T8J5"/>
<dbReference type="Gene3D" id="3.40.50.1980">
    <property type="entry name" value="Nitrogenase molybdenum iron protein domain"/>
    <property type="match status" value="2"/>
</dbReference>
<keyword evidence="3" id="KW-0813">Transport</keyword>
<evidence type="ECO:0000313" key="9">
    <source>
        <dbReference type="Proteomes" id="UP000036851"/>
    </source>
</evidence>
<evidence type="ECO:0000313" key="8">
    <source>
        <dbReference type="EMBL" id="KOC91690.1"/>
    </source>
</evidence>
<dbReference type="PANTHER" id="PTHR30532:SF1">
    <property type="entry name" value="IRON(3+)-HYDROXAMATE-BINDING PROTEIN FHUD"/>
    <property type="match status" value="1"/>
</dbReference>
<evidence type="ECO:0000256" key="5">
    <source>
        <dbReference type="ARBA" id="ARBA00022729"/>
    </source>
</evidence>
<evidence type="ECO:0000256" key="3">
    <source>
        <dbReference type="ARBA" id="ARBA00022448"/>
    </source>
</evidence>
<dbReference type="SUPFAM" id="SSF53807">
    <property type="entry name" value="Helical backbone' metal receptor"/>
    <property type="match status" value="1"/>
</dbReference>
<dbReference type="Proteomes" id="UP000037088">
    <property type="component" value="Unassembled WGS sequence"/>
</dbReference>
<organism evidence="8 9">
    <name type="scientific">Winslowiella iniecta</name>
    <dbReference type="NCBI Taxonomy" id="1560201"/>
    <lineage>
        <taxon>Bacteria</taxon>
        <taxon>Pseudomonadati</taxon>
        <taxon>Pseudomonadota</taxon>
        <taxon>Gammaproteobacteria</taxon>
        <taxon>Enterobacterales</taxon>
        <taxon>Erwiniaceae</taxon>
        <taxon>Winslowiella</taxon>
    </lineage>
</organism>
<name>A0A0L7T8J5_9GAMM</name>
<proteinExistence type="inferred from homology"/>
<dbReference type="EMBL" id="JRXE01000024">
    <property type="protein sequence ID" value="KOC88460.1"/>
    <property type="molecule type" value="Genomic_DNA"/>
</dbReference>
<dbReference type="OrthoDB" id="6160519at2"/>
<keyword evidence="5" id="KW-0732">Signal</keyword>
<keyword evidence="4" id="KW-0408">Iron</keyword>
<dbReference type="PROSITE" id="PS50983">
    <property type="entry name" value="FE_B12_PBP"/>
    <property type="match status" value="1"/>
</dbReference>
<evidence type="ECO:0000256" key="4">
    <source>
        <dbReference type="ARBA" id="ARBA00022496"/>
    </source>
</evidence>
<dbReference type="Proteomes" id="UP000036851">
    <property type="component" value="Unassembled WGS sequence"/>
</dbReference>
<sequence>MPDRLRRRLLTAMALSPVLLNLPARAGLPDIQRVVALEWLPVELMMALGVAPMGVAEIHNYQLWVGKPDLPANTLDLGLRTEPNLELLTQLKPSLILYSQGYGPSPDKLERIAPGMGFSFNEGDGKPLTSARHSLVRLAQRLGLESRADQHLAEFDRFMLQMRARLAHRAPKPLLLMSILDSRHAIVFGKGSLFLEVLDGLGIENAWQGETNFWGSAVMGIERLATIKDADAICFDHGNDLMMEQVMSTALWRSFPFVRQQRFKRVPAVWFYGATLTAQHFCHILDSALETT</sequence>
<dbReference type="NCBIfam" id="NF007864">
    <property type="entry name" value="PRK10576.1"/>
    <property type="match status" value="1"/>
</dbReference>
<keyword evidence="10" id="KW-1185">Reference proteome</keyword>
<dbReference type="PANTHER" id="PTHR30532">
    <property type="entry name" value="IRON III DICITRATE-BINDING PERIPLASMIC PROTEIN"/>
    <property type="match status" value="1"/>
</dbReference>
<comment type="subcellular location">
    <subcellularLocation>
        <location evidence="1">Cell envelope</location>
    </subcellularLocation>
</comment>
<feature type="domain" description="Fe/B12 periplasmic-binding" evidence="6">
    <location>
        <begin position="33"/>
        <end position="292"/>
    </location>
</feature>
<dbReference type="InterPro" id="IPR002491">
    <property type="entry name" value="ABC_transptr_periplasmic_BD"/>
</dbReference>
<dbReference type="PATRIC" id="fig|1560201.3.peg.3459"/>
<dbReference type="GO" id="GO:1901678">
    <property type="term" value="P:iron coordination entity transport"/>
    <property type="evidence" value="ECO:0007669"/>
    <property type="project" value="UniProtKB-ARBA"/>
</dbReference>
<reference evidence="9 10" key="1">
    <citation type="journal article" date="2015" name="Int. J. Syst. Evol. Microbiol.">
        <title>Erwinia iniecta sp. nov., isolated from Russian wheat aphids (Diuraphis noxia).</title>
        <authorList>
            <person name="Campillo T."/>
            <person name="Luna E."/>
            <person name="Portier P."/>
            <person name="Fischer-Le Saux M."/>
            <person name="Lapitan N."/>
            <person name="Tisserat N.A."/>
            <person name="Leach J.E."/>
        </authorList>
    </citation>
    <scope>NUCLEOTIDE SEQUENCE [LARGE SCALE GENOMIC DNA]</scope>
    <source>
        <strain evidence="7 10">B120</strain>
        <strain evidence="8 9">B149</strain>
    </source>
</reference>
<evidence type="ECO:0000256" key="2">
    <source>
        <dbReference type="ARBA" id="ARBA00008814"/>
    </source>
</evidence>
<evidence type="ECO:0000313" key="7">
    <source>
        <dbReference type="EMBL" id="KOC88460.1"/>
    </source>
</evidence>
<comment type="caution">
    <text evidence="8">The sequence shown here is derived from an EMBL/GenBank/DDBJ whole genome shotgun (WGS) entry which is preliminary data.</text>
</comment>
<dbReference type="EMBL" id="JRXF01000024">
    <property type="protein sequence ID" value="KOC91690.1"/>
    <property type="molecule type" value="Genomic_DNA"/>
</dbReference>
<dbReference type="RefSeq" id="WP_052900867.1">
    <property type="nucleotide sequence ID" value="NZ_JRXE01000024.1"/>
</dbReference>
<keyword evidence="4" id="KW-0410">Iron transport</keyword>